<accession>A0A0A0JVA9</accession>
<name>A0A0A0JVA9_9MICO</name>
<dbReference type="STRING" id="1385521.N803_00880"/>
<organism evidence="3 4">
    <name type="scientific">Knoellia subterranea KCTC 19937</name>
    <dbReference type="NCBI Taxonomy" id="1385521"/>
    <lineage>
        <taxon>Bacteria</taxon>
        <taxon>Bacillati</taxon>
        <taxon>Actinomycetota</taxon>
        <taxon>Actinomycetes</taxon>
        <taxon>Micrococcales</taxon>
        <taxon>Intrasporangiaceae</taxon>
        <taxon>Knoellia</taxon>
    </lineage>
</organism>
<keyword evidence="2" id="KW-0732">Signal</keyword>
<feature type="chain" id="PRO_5001964597" evidence="2">
    <location>
        <begin position="20"/>
        <end position="773"/>
    </location>
</feature>
<keyword evidence="4" id="KW-1185">Reference proteome</keyword>
<feature type="compositionally biased region" description="Basic and acidic residues" evidence="1">
    <location>
        <begin position="764"/>
        <end position="773"/>
    </location>
</feature>
<feature type="region of interest" description="Disordered" evidence="1">
    <location>
        <begin position="744"/>
        <end position="773"/>
    </location>
</feature>
<dbReference type="EMBL" id="AVPK01000001">
    <property type="protein sequence ID" value="KGN39556.1"/>
    <property type="molecule type" value="Genomic_DNA"/>
</dbReference>
<gene>
    <name evidence="3" type="ORF">N803_00880</name>
</gene>
<evidence type="ECO:0000313" key="4">
    <source>
        <dbReference type="Proteomes" id="UP000030011"/>
    </source>
</evidence>
<comment type="caution">
    <text evidence="3">The sequence shown here is derived from an EMBL/GenBank/DDBJ whole genome shotgun (WGS) entry which is preliminary data.</text>
</comment>
<evidence type="ECO:0000256" key="2">
    <source>
        <dbReference type="SAM" id="SignalP"/>
    </source>
</evidence>
<reference evidence="3 4" key="1">
    <citation type="submission" date="2013-08" db="EMBL/GenBank/DDBJ databases">
        <title>The genome sequence of Knoellia subterranea.</title>
        <authorList>
            <person name="Zhu W."/>
            <person name="Wang G."/>
        </authorList>
    </citation>
    <scope>NUCLEOTIDE SEQUENCE [LARGE SCALE GENOMIC DNA]</scope>
    <source>
        <strain evidence="3 4">KCTC 19937</strain>
    </source>
</reference>
<dbReference type="eggNOG" id="COG1404">
    <property type="taxonomic scope" value="Bacteria"/>
</dbReference>
<dbReference type="SUPFAM" id="SSF55486">
    <property type="entry name" value="Metalloproteases ('zincins'), catalytic domain"/>
    <property type="match status" value="1"/>
</dbReference>
<proteinExistence type="predicted"/>
<evidence type="ECO:0000256" key="1">
    <source>
        <dbReference type="SAM" id="MobiDB-lite"/>
    </source>
</evidence>
<feature type="signal peptide" evidence="2">
    <location>
        <begin position="1"/>
        <end position="19"/>
    </location>
</feature>
<dbReference type="Proteomes" id="UP000030011">
    <property type="component" value="Unassembled WGS sequence"/>
</dbReference>
<protein>
    <submittedName>
        <fullName evidence="3">Uncharacterized protein</fullName>
    </submittedName>
</protein>
<evidence type="ECO:0000313" key="3">
    <source>
        <dbReference type="EMBL" id="KGN39556.1"/>
    </source>
</evidence>
<dbReference type="AlphaFoldDB" id="A0A0A0JVA9"/>
<sequence length="773" mass="79638">MAVASAVVASAVVGSSAQARPTAVPALEAAPAAVVAAPKFGFQAIAPTRLYDSRSATKFGNGTVRAITAGGRGGIPTSGVGSVALNVTATQPTTGGWLKVWPAGQAAPSTSTVNFVRGATVANTVVVGVDSLERFNVGNYGGGSTHVIVDVTGWFPTGSGVTPLTPRRLLDTRGSGQIGAGQTRALTVTGNGVPTNALAVALTVTATRSSAASSWLTIYPYGATRPGTSSVNMGRGQTVANSLFATVGTGGRIQIYNAAGYTDVIVDITGYLSPTSGYVPLTPVRIVDTRAPYGDYYRSGWDFGDGFVGDRPAEFNVTQQRRGGTATVPFGPGAAVTNVTVTGSYQGGYLTVWPAEQAAPASSSLNYAARQTVANGAIVGSPLGGIQAQTGPEGLTHVIVDVSGYFPTDGVGLTTVVPRYLGYATGQDRIAVLFCAPSGAPALNRSAMVANLNGAVRTFYESLSRNRYTQTFTDVGAPVITTATKEECLNRSAARTQAAGYDGALSIWYQANEFGASGLAGPGYARGGSATYPSNQRDGVITSTSILKQGTPNAFFNVTDHELGHMLSWWHSYWDDGSGDEYNNVVDLMSGGHANSGGQGLPDSTVAVNRLMAGWIDPGQVRIHKTSGSTYTLAPIGVTGTQLLAVPSGRAGKFVAIDARVKSGYDQYLDKEGVTVHLVEQWSPNVGDYPDIRISPAKGPGDSVNHVLAPGQSMTLGSLTIRVGTKSAAGTFPVTVTGTSYNFPTLQSSPAGAASKQAPPAVTDDGRRPPRRE</sequence>